<dbReference type="KEGG" id="nir:NSED_01385"/>
<dbReference type="eggNOG" id="arCOG14330">
    <property type="taxonomic scope" value="Archaea"/>
</dbReference>
<dbReference type="EMBL" id="CP003843">
    <property type="protein sequence ID" value="AFS82089.1"/>
    <property type="molecule type" value="Genomic_DNA"/>
</dbReference>
<accession>K0B9D4</accession>
<name>K0B9D4_9ARCH</name>
<dbReference type="STRING" id="1229909.NSED_01385"/>
<sequence length="73" mass="8645">MKTQKLFDTCKLIGRWKHANSSSPSSYESLEDGATIEFSMIQANFTESFRFKKFSRITIKDSMIEFYEEDLFR</sequence>
<reference evidence="1 2" key="1">
    <citation type="journal article" date="2012" name="J. Bacteriol.">
        <title>Draft Genome Sequence of an Ammonia-Oxidizing Archaeon, "Candidatus Nitrosopumilus sediminis" AR2, from Svalbard in the Arctic Circle.</title>
        <authorList>
            <person name="Park S.J."/>
            <person name="Kim J.G."/>
            <person name="Jung M.Y."/>
            <person name="Kim S.J."/>
            <person name="Cha I.T."/>
            <person name="Ghai R."/>
            <person name="Martin-Cuadrado A.B."/>
            <person name="Rodriguez-Valera F."/>
            <person name="Rhee S.K."/>
        </authorList>
    </citation>
    <scope>NUCLEOTIDE SEQUENCE [LARGE SCALE GENOMIC DNA]</scope>
    <source>
        <strain evidence="1 2">AR2</strain>
    </source>
</reference>
<dbReference type="HOGENOM" id="CLU_188089_0_0_2"/>
<dbReference type="OrthoDB" id="3212at2157"/>
<dbReference type="AlphaFoldDB" id="K0B9D4"/>
<evidence type="ECO:0000313" key="1">
    <source>
        <dbReference type="EMBL" id="AFS82089.1"/>
    </source>
</evidence>
<dbReference type="RefSeq" id="WP_014964461.1">
    <property type="nucleotide sequence ID" value="NC_018656.1"/>
</dbReference>
<protein>
    <submittedName>
        <fullName evidence="1">Uncharacterized protein</fullName>
    </submittedName>
</protein>
<proteinExistence type="predicted"/>
<dbReference type="GeneID" id="13697293"/>
<keyword evidence="2" id="KW-1185">Reference proteome</keyword>
<organism evidence="1 2">
    <name type="scientific">Candidatus Nitrosopumilus sediminis</name>
    <dbReference type="NCBI Taxonomy" id="1229909"/>
    <lineage>
        <taxon>Archaea</taxon>
        <taxon>Nitrososphaerota</taxon>
        <taxon>Nitrososphaeria</taxon>
        <taxon>Nitrosopumilales</taxon>
        <taxon>Nitrosopumilaceae</taxon>
        <taxon>Nitrosopumilus</taxon>
    </lineage>
</organism>
<dbReference type="PATRIC" id="fig|1229909.8.peg.290"/>
<dbReference type="Proteomes" id="UP000006100">
    <property type="component" value="Chromosome"/>
</dbReference>
<gene>
    <name evidence="1" type="ORF">NSED_01385</name>
</gene>
<evidence type="ECO:0000313" key="2">
    <source>
        <dbReference type="Proteomes" id="UP000006100"/>
    </source>
</evidence>